<evidence type="ECO:0000313" key="2">
    <source>
        <dbReference type="EMBL" id="KAK7895582.1"/>
    </source>
</evidence>
<reference evidence="3" key="1">
    <citation type="submission" date="2024-04" db="EMBL/GenBank/DDBJ databases">
        <title>Salinicola lusitanus LLJ914,a marine bacterium isolated from the Okinawa Trough.</title>
        <authorList>
            <person name="Li J."/>
        </authorList>
    </citation>
    <scope>NUCLEOTIDE SEQUENCE [LARGE SCALE GENOMIC DNA]</scope>
</reference>
<evidence type="ECO:0000259" key="1">
    <source>
        <dbReference type="Pfam" id="PF00078"/>
    </source>
</evidence>
<protein>
    <recommendedName>
        <fullName evidence="1">Reverse transcriptase domain-containing protein</fullName>
    </recommendedName>
</protein>
<accession>A0AAW0N948</accession>
<proteinExistence type="predicted"/>
<dbReference type="PANTHER" id="PTHR47510">
    <property type="entry name" value="REVERSE TRANSCRIPTASE DOMAIN-CONTAINING PROTEIN"/>
    <property type="match status" value="1"/>
</dbReference>
<name>A0AAW0N948_9GOBI</name>
<dbReference type="EMBL" id="JBBPFD010000015">
    <property type="protein sequence ID" value="KAK7895582.1"/>
    <property type="molecule type" value="Genomic_DNA"/>
</dbReference>
<keyword evidence="3" id="KW-1185">Reference proteome</keyword>
<dbReference type="Proteomes" id="UP001460270">
    <property type="component" value="Unassembled WGS sequence"/>
</dbReference>
<dbReference type="PANTHER" id="PTHR47510:SF3">
    <property type="entry name" value="ENDO_EXONUCLEASE_PHOSPHATASE DOMAIN-CONTAINING PROTEIN"/>
    <property type="match status" value="1"/>
</dbReference>
<sequence>MTQEVKQLIRARDIALHSGDQEAYSAARADLRRGINTAKRHYRRDNTDPVLPPLPTTGLAPVLSMHEVRQAFCSINTRKAAGPDGVLGRVLKDCAAELADVFTSIFNISLSCSLVPGCFKAATIVPLPKQSNVTCLNNFRPVALTSIPAKCLERLVIKHIKAALPLFLDPHQFANRENRSTEYAIAIVLHTLLEHLEHKNTYARLLFVDYSSAFNTIKLITNNDETNY</sequence>
<dbReference type="Pfam" id="PF00078">
    <property type="entry name" value="RVT_1"/>
    <property type="match status" value="1"/>
</dbReference>
<dbReference type="AlphaFoldDB" id="A0AAW0N948"/>
<gene>
    <name evidence="2" type="ORF">WMY93_020907</name>
</gene>
<comment type="caution">
    <text evidence="2">The sequence shown here is derived from an EMBL/GenBank/DDBJ whole genome shotgun (WGS) entry which is preliminary data.</text>
</comment>
<dbReference type="InterPro" id="IPR000477">
    <property type="entry name" value="RT_dom"/>
</dbReference>
<evidence type="ECO:0000313" key="3">
    <source>
        <dbReference type="Proteomes" id="UP001460270"/>
    </source>
</evidence>
<feature type="domain" description="Reverse transcriptase" evidence="1">
    <location>
        <begin position="128"/>
        <end position="219"/>
    </location>
</feature>
<organism evidence="2 3">
    <name type="scientific">Mugilogobius chulae</name>
    <name type="common">yellowstripe goby</name>
    <dbReference type="NCBI Taxonomy" id="88201"/>
    <lineage>
        <taxon>Eukaryota</taxon>
        <taxon>Metazoa</taxon>
        <taxon>Chordata</taxon>
        <taxon>Craniata</taxon>
        <taxon>Vertebrata</taxon>
        <taxon>Euteleostomi</taxon>
        <taxon>Actinopterygii</taxon>
        <taxon>Neopterygii</taxon>
        <taxon>Teleostei</taxon>
        <taxon>Neoteleostei</taxon>
        <taxon>Acanthomorphata</taxon>
        <taxon>Gobiaria</taxon>
        <taxon>Gobiiformes</taxon>
        <taxon>Gobioidei</taxon>
        <taxon>Gobiidae</taxon>
        <taxon>Gobionellinae</taxon>
        <taxon>Mugilogobius</taxon>
    </lineage>
</organism>